<name>A0AA96WGK3_9CYAN</name>
<dbReference type="RefSeq" id="WP_316430599.1">
    <property type="nucleotide sequence ID" value="NZ_CP053586.1"/>
</dbReference>
<organism evidence="1">
    <name type="scientific">Leptolyngbya sp. NK1-12</name>
    <dbReference type="NCBI Taxonomy" id="2547451"/>
    <lineage>
        <taxon>Bacteria</taxon>
        <taxon>Bacillati</taxon>
        <taxon>Cyanobacteriota</taxon>
        <taxon>Cyanophyceae</taxon>
        <taxon>Leptolyngbyales</taxon>
        <taxon>Leptolyngbyaceae</taxon>
        <taxon>Leptolyngbya group</taxon>
        <taxon>Leptolyngbya</taxon>
    </lineage>
</organism>
<gene>
    <name evidence="1" type="ORF">HJG54_18745</name>
</gene>
<evidence type="ECO:0000313" key="1">
    <source>
        <dbReference type="EMBL" id="WNZ24684.1"/>
    </source>
</evidence>
<accession>A0AA96WGK3</accession>
<proteinExistence type="predicted"/>
<dbReference type="AlphaFoldDB" id="A0AA96WGK3"/>
<reference evidence="1" key="1">
    <citation type="submission" date="2020-05" db="EMBL/GenBank/DDBJ databases">
        <authorList>
            <person name="Zhu T."/>
            <person name="Keshari N."/>
            <person name="Lu X."/>
        </authorList>
    </citation>
    <scope>NUCLEOTIDE SEQUENCE</scope>
    <source>
        <strain evidence="1">NK1-12</strain>
    </source>
</reference>
<dbReference type="EMBL" id="CP053586">
    <property type="protein sequence ID" value="WNZ24684.1"/>
    <property type="molecule type" value="Genomic_DNA"/>
</dbReference>
<protein>
    <submittedName>
        <fullName evidence="1">Uncharacterized protein</fullName>
    </submittedName>
</protein>
<sequence length="63" mass="7093">MQHIGTVPVPKTPQELERAIQRYRTSDLRGRELFCHWQAIRLAALAQAATDISGDQVPGEDSY</sequence>